<dbReference type="WormBase" id="SRAE_2000276200">
    <property type="protein sequence ID" value="SRP07492"/>
    <property type="gene ID" value="WBGene00262976"/>
</dbReference>
<evidence type="ECO:0000313" key="3">
    <source>
        <dbReference type="WBParaSite" id="SRAE_2000276200.1"/>
    </source>
</evidence>
<dbReference type="RefSeq" id="XP_024507304.1">
    <property type="nucleotide sequence ID" value="XM_024653870.1"/>
</dbReference>
<dbReference type="AlphaFoldDB" id="A0A090MZ07"/>
<accession>A0A090MZ07</accession>
<name>A0A090MZ07_STRRB</name>
<protein>
    <submittedName>
        <fullName evidence="1 3">Uncharacterized protein</fullName>
    </submittedName>
</protein>
<evidence type="ECO:0000313" key="2">
    <source>
        <dbReference type="Proteomes" id="UP000035682"/>
    </source>
</evidence>
<dbReference type="CTD" id="36380469"/>
<proteinExistence type="predicted"/>
<sequence>MSSSEISTKNKRSWKAFNNIGHKLTYSKTNILFWSNKNKNKNDGLPSEGNLKYFDSHSQENVECKKSNKFIGKKPEDSGRFERSPLVVHAIDTTDSYNDYLIESYKLSMKQQKDYTLEGVEGSSQRAQSVDKIYNDCYMKGEAFSSEDLHPFYITKNKSSVDVNKTYNSLYTIKSIDKSYSDVLNSEEISQDILFWLKTQDSKAYKLEKHERLQAMLSG</sequence>
<organism evidence="1">
    <name type="scientific">Strongyloides ratti</name>
    <name type="common">Parasitic roundworm</name>
    <dbReference type="NCBI Taxonomy" id="34506"/>
    <lineage>
        <taxon>Eukaryota</taxon>
        <taxon>Metazoa</taxon>
        <taxon>Ecdysozoa</taxon>
        <taxon>Nematoda</taxon>
        <taxon>Chromadorea</taxon>
        <taxon>Rhabditida</taxon>
        <taxon>Tylenchina</taxon>
        <taxon>Panagrolaimomorpha</taxon>
        <taxon>Strongyloidoidea</taxon>
        <taxon>Strongyloididae</taxon>
        <taxon>Strongyloides</taxon>
    </lineage>
</organism>
<dbReference type="EMBL" id="LN609529">
    <property type="protein sequence ID" value="CEF68104.1"/>
    <property type="molecule type" value="Genomic_DNA"/>
</dbReference>
<dbReference type="WBParaSite" id="SRAE_2000276200.1">
    <property type="protein sequence ID" value="SRAE_2000276200.1"/>
    <property type="gene ID" value="WBGene00262976"/>
</dbReference>
<reference evidence="3" key="2">
    <citation type="submission" date="2020-12" db="UniProtKB">
        <authorList>
            <consortium name="WormBaseParasite"/>
        </authorList>
    </citation>
    <scope>IDENTIFICATION</scope>
</reference>
<gene>
    <name evidence="1 3 4" type="ORF">SRAE_2000276200</name>
</gene>
<evidence type="ECO:0000313" key="4">
    <source>
        <dbReference type="WormBase" id="SRAE_2000276200"/>
    </source>
</evidence>
<evidence type="ECO:0000313" key="1">
    <source>
        <dbReference type="EMBL" id="CEF68104.1"/>
    </source>
</evidence>
<dbReference type="eggNOG" id="KOG0516">
    <property type="taxonomic scope" value="Eukaryota"/>
</dbReference>
<reference evidence="1 2" key="1">
    <citation type="submission" date="2014-09" db="EMBL/GenBank/DDBJ databases">
        <authorList>
            <person name="Martin A.A."/>
        </authorList>
    </citation>
    <scope>NUCLEOTIDE SEQUENCE</scope>
    <source>
        <strain evidence="2">ED321</strain>
        <strain evidence="1">ED321 Heterogonic</strain>
    </source>
</reference>
<dbReference type="GeneID" id="36380469"/>
<keyword evidence="2" id="KW-1185">Reference proteome</keyword>
<dbReference type="Proteomes" id="UP000035682">
    <property type="component" value="Unplaced"/>
</dbReference>